<keyword evidence="5" id="KW-0175">Coiled coil</keyword>
<reference evidence="8" key="1">
    <citation type="journal article" date="2013" name="J. Plant Res.">
        <title>Effect of fungi and light on seed germination of three Opuntia species from semiarid lands of central Mexico.</title>
        <authorList>
            <person name="Delgado-Sanchez P."/>
            <person name="Jimenez-Bremont J.F."/>
            <person name="Guerrero-Gonzalez Mde L."/>
            <person name="Flores J."/>
        </authorList>
    </citation>
    <scope>NUCLEOTIDE SEQUENCE</scope>
    <source>
        <tissue evidence="8">Cladode</tissue>
    </source>
</reference>
<dbReference type="Pfam" id="PF06839">
    <property type="entry name" value="Zn_ribbon_GRF"/>
    <property type="match status" value="1"/>
</dbReference>
<keyword evidence="3" id="KW-0862">Zinc</keyword>
<dbReference type="PROSITE" id="PS51999">
    <property type="entry name" value="ZF_GRF"/>
    <property type="match status" value="1"/>
</dbReference>
<keyword evidence="6" id="KW-0812">Transmembrane</keyword>
<dbReference type="InterPro" id="IPR010666">
    <property type="entry name" value="Znf_GRF"/>
</dbReference>
<evidence type="ECO:0000256" key="2">
    <source>
        <dbReference type="ARBA" id="ARBA00022771"/>
    </source>
</evidence>
<dbReference type="AlphaFoldDB" id="A0A7C8ZFJ4"/>
<evidence type="ECO:0000256" key="1">
    <source>
        <dbReference type="ARBA" id="ARBA00022723"/>
    </source>
</evidence>
<dbReference type="GO" id="GO:0008270">
    <property type="term" value="F:zinc ion binding"/>
    <property type="evidence" value="ECO:0007669"/>
    <property type="project" value="UniProtKB-KW"/>
</dbReference>
<dbReference type="EMBL" id="GISG01125523">
    <property type="protein sequence ID" value="MBA4641756.1"/>
    <property type="molecule type" value="Transcribed_RNA"/>
</dbReference>
<keyword evidence="6" id="KW-1133">Transmembrane helix</keyword>
<evidence type="ECO:0000256" key="4">
    <source>
        <dbReference type="PROSITE-ProRule" id="PRU01343"/>
    </source>
</evidence>
<evidence type="ECO:0000259" key="7">
    <source>
        <dbReference type="PROSITE" id="PS51999"/>
    </source>
</evidence>
<protein>
    <recommendedName>
        <fullName evidence="7">GRF-type domain-containing protein</fullName>
    </recommendedName>
</protein>
<feature type="transmembrane region" description="Helical" evidence="6">
    <location>
        <begin position="120"/>
        <end position="142"/>
    </location>
</feature>
<feature type="domain" description="GRF-type" evidence="7">
    <location>
        <begin position="24"/>
        <end position="66"/>
    </location>
</feature>
<evidence type="ECO:0000256" key="5">
    <source>
        <dbReference type="SAM" id="Coils"/>
    </source>
</evidence>
<accession>A0A7C8ZFJ4</accession>
<dbReference type="PANTHER" id="PTHR33248">
    <property type="entry name" value="ZINC ION-BINDING PROTEIN"/>
    <property type="match status" value="1"/>
</dbReference>
<organism evidence="8">
    <name type="scientific">Opuntia streptacantha</name>
    <name type="common">Prickly pear cactus</name>
    <name type="synonym">Opuntia cardona</name>
    <dbReference type="NCBI Taxonomy" id="393608"/>
    <lineage>
        <taxon>Eukaryota</taxon>
        <taxon>Viridiplantae</taxon>
        <taxon>Streptophyta</taxon>
        <taxon>Embryophyta</taxon>
        <taxon>Tracheophyta</taxon>
        <taxon>Spermatophyta</taxon>
        <taxon>Magnoliopsida</taxon>
        <taxon>eudicotyledons</taxon>
        <taxon>Gunneridae</taxon>
        <taxon>Pentapetalae</taxon>
        <taxon>Caryophyllales</taxon>
        <taxon>Cactineae</taxon>
        <taxon>Cactaceae</taxon>
        <taxon>Opuntioideae</taxon>
        <taxon>Opuntia</taxon>
    </lineage>
</organism>
<keyword evidence="2 4" id="KW-0863">Zinc-finger</keyword>
<sequence length="143" mass="16479">MEQQKSMSTSTNCTTINPESHITCNCGLRCKVATSMTLKNPMRRFVHCRRHGNDGGCEFFQWMDESLDERVRSMVVGLMLKNDRMAGKIRKLENDLEAQKCELSKMKEKNGRMKLRLQKLCMFCVCMFLLIVAMCTLDQAVVL</sequence>
<proteinExistence type="predicted"/>
<reference evidence="8" key="2">
    <citation type="submission" date="2020-07" db="EMBL/GenBank/DDBJ databases">
        <authorList>
            <person name="Vera ALvarez R."/>
            <person name="Arias-Moreno D.M."/>
            <person name="Jimenez-Jacinto V."/>
            <person name="Jimenez-Bremont J.F."/>
            <person name="Swaminathan K."/>
            <person name="Moose S.P."/>
            <person name="Guerrero-Gonzalez M.L."/>
            <person name="Marino-Ramirez L."/>
            <person name="Landsman D."/>
            <person name="Rodriguez-Kessler M."/>
            <person name="Delgado-Sanchez P."/>
        </authorList>
    </citation>
    <scope>NUCLEOTIDE SEQUENCE</scope>
    <source>
        <tissue evidence="8">Cladode</tissue>
    </source>
</reference>
<evidence type="ECO:0000313" key="8">
    <source>
        <dbReference type="EMBL" id="MBA4641756.1"/>
    </source>
</evidence>
<evidence type="ECO:0000256" key="3">
    <source>
        <dbReference type="ARBA" id="ARBA00022833"/>
    </source>
</evidence>
<evidence type="ECO:0000256" key="6">
    <source>
        <dbReference type="SAM" id="Phobius"/>
    </source>
</evidence>
<keyword evidence="6" id="KW-0472">Membrane</keyword>
<feature type="coiled-coil region" evidence="5">
    <location>
        <begin position="82"/>
        <end position="116"/>
    </location>
</feature>
<keyword evidence="1" id="KW-0479">Metal-binding</keyword>
<name>A0A7C8ZFJ4_OPUST</name>